<dbReference type="GO" id="GO:0006605">
    <property type="term" value="P:protein targeting"/>
    <property type="evidence" value="ECO:0007669"/>
    <property type="project" value="UniProtKB-UniRule"/>
</dbReference>
<keyword evidence="8" id="KW-1003">Cell membrane</keyword>
<organism evidence="9 10">
    <name type="scientific">Hufsiella arboris</name>
    <dbReference type="NCBI Taxonomy" id="2695275"/>
    <lineage>
        <taxon>Bacteria</taxon>
        <taxon>Pseudomonadati</taxon>
        <taxon>Bacteroidota</taxon>
        <taxon>Sphingobacteriia</taxon>
        <taxon>Sphingobacteriales</taxon>
        <taxon>Sphingobacteriaceae</taxon>
        <taxon>Hufsiella</taxon>
    </lineage>
</organism>
<sequence length="64" mass="7188">MANVTEFIKESYIEMTQKVTWPTWRELQNSAVIVLVASIIIALIVLAMDRSAGGLLELFYKSLA</sequence>
<keyword evidence="10" id="KW-1185">Reference proteome</keyword>
<evidence type="ECO:0000256" key="8">
    <source>
        <dbReference type="HAMAP-Rule" id="MF_00422"/>
    </source>
</evidence>
<comment type="subcellular location">
    <subcellularLocation>
        <location evidence="8">Cell membrane</location>
        <topology evidence="8">Single-pass membrane protein</topology>
    </subcellularLocation>
    <subcellularLocation>
        <location evidence="1">Membrane</location>
    </subcellularLocation>
</comment>
<evidence type="ECO:0000256" key="7">
    <source>
        <dbReference type="ARBA" id="ARBA00023136"/>
    </source>
</evidence>
<feature type="transmembrane region" description="Helical" evidence="8">
    <location>
        <begin position="30"/>
        <end position="48"/>
    </location>
</feature>
<dbReference type="EMBL" id="WVHT01000013">
    <property type="protein sequence ID" value="MXV53097.1"/>
    <property type="molecule type" value="Genomic_DNA"/>
</dbReference>
<evidence type="ECO:0000256" key="6">
    <source>
        <dbReference type="ARBA" id="ARBA00023010"/>
    </source>
</evidence>
<dbReference type="GO" id="GO:0065002">
    <property type="term" value="P:intracellular protein transmembrane transport"/>
    <property type="evidence" value="ECO:0007669"/>
    <property type="project" value="UniProtKB-UniRule"/>
</dbReference>
<dbReference type="GO" id="GO:0009306">
    <property type="term" value="P:protein secretion"/>
    <property type="evidence" value="ECO:0007669"/>
    <property type="project" value="UniProtKB-UniRule"/>
</dbReference>
<dbReference type="Gene3D" id="1.20.5.1030">
    <property type="entry name" value="Preprotein translocase secy subunit"/>
    <property type="match status" value="1"/>
</dbReference>
<dbReference type="InterPro" id="IPR005807">
    <property type="entry name" value="SecE_bac"/>
</dbReference>
<evidence type="ECO:0000256" key="1">
    <source>
        <dbReference type="ARBA" id="ARBA00004370"/>
    </source>
</evidence>
<comment type="subunit">
    <text evidence="8">Component of the Sec protein translocase complex. Heterotrimer consisting of SecY, SecE and SecG subunits. The heterotrimers can form oligomers, although 1 heterotrimer is thought to be able to translocate proteins. Interacts with the ribosome. Interacts with SecDF, and other proteins may be involved. Interacts with SecA.</text>
</comment>
<dbReference type="AlphaFoldDB" id="A0A7K1YER3"/>
<accession>A0A7K1YER3</accession>
<keyword evidence="5 8" id="KW-1133">Transmembrane helix</keyword>
<dbReference type="GO" id="GO:0008320">
    <property type="term" value="F:protein transmembrane transporter activity"/>
    <property type="evidence" value="ECO:0007669"/>
    <property type="project" value="UniProtKB-UniRule"/>
</dbReference>
<keyword evidence="7 8" id="KW-0472">Membrane</keyword>
<evidence type="ECO:0000256" key="3">
    <source>
        <dbReference type="ARBA" id="ARBA00022692"/>
    </source>
</evidence>
<evidence type="ECO:0000313" key="9">
    <source>
        <dbReference type="EMBL" id="MXV53097.1"/>
    </source>
</evidence>
<evidence type="ECO:0000256" key="4">
    <source>
        <dbReference type="ARBA" id="ARBA00022927"/>
    </source>
</evidence>
<keyword evidence="2 8" id="KW-0813">Transport</keyword>
<keyword evidence="4 8" id="KW-0653">Protein transport</keyword>
<dbReference type="InterPro" id="IPR001901">
    <property type="entry name" value="Translocase_SecE/Sec61-g"/>
</dbReference>
<comment type="similarity">
    <text evidence="8">Belongs to the SecE/SEC61-gamma family.</text>
</comment>
<dbReference type="GO" id="GO:0005886">
    <property type="term" value="C:plasma membrane"/>
    <property type="evidence" value="ECO:0007669"/>
    <property type="project" value="UniProtKB-SubCell"/>
</dbReference>
<reference evidence="9 10" key="1">
    <citation type="submission" date="2019-11" db="EMBL/GenBank/DDBJ databases">
        <title>Pedobacter sp. HMF7647 Genome sequencing and assembly.</title>
        <authorList>
            <person name="Kang H."/>
            <person name="Kim H."/>
            <person name="Joh K."/>
        </authorList>
    </citation>
    <scope>NUCLEOTIDE SEQUENCE [LARGE SCALE GENOMIC DNA]</scope>
    <source>
        <strain evidence="9 10">HMF7647</strain>
    </source>
</reference>
<dbReference type="HAMAP" id="MF_00422">
    <property type="entry name" value="SecE"/>
    <property type="match status" value="1"/>
</dbReference>
<evidence type="ECO:0000313" key="10">
    <source>
        <dbReference type="Proteomes" id="UP000466586"/>
    </source>
</evidence>
<evidence type="ECO:0000256" key="2">
    <source>
        <dbReference type="ARBA" id="ARBA00022448"/>
    </source>
</evidence>
<dbReference type="GO" id="GO:0043952">
    <property type="term" value="P:protein transport by the Sec complex"/>
    <property type="evidence" value="ECO:0007669"/>
    <property type="project" value="UniProtKB-UniRule"/>
</dbReference>
<dbReference type="InterPro" id="IPR038379">
    <property type="entry name" value="SecE_sf"/>
</dbReference>
<name>A0A7K1YER3_9SPHI</name>
<protein>
    <recommendedName>
        <fullName evidence="8">Protein translocase subunit SecE</fullName>
    </recommendedName>
</protein>
<evidence type="ECO:0000256" key="5">
    <source>
        <dbReference type="ARBA" id="ARBA00022989"/>
    </source>
</evidence>
<keyword evidence="6 8" id="KW-0811">Translocation</keyword>
<dbReference type="RefSeq" id="WP_160846276.1">
    <property type="nucleotide sequence ID" value="NZ_WVHT01000013.1"/>
</dbReference>
<dbReference type="Pfam" id="PF00584">
    <property type="entry name" value="SecE"/>
    <property type="match status" value="1"/>
</dbReference>
<comment type="caution">
    <text evidence="9">The sequence shown here is derived from an EMBL/GenBank/DDBJ whole genome shotgun (WGS) entry which is preliminary data.</text>
</comment>
<gene>
    <name evidence="8 9" type="primary">secE</name>
    <name evidence="9" type="ORF">GS399_19195</name>
</gene>
<comment type="function">
    <text evidence="8">Essential subunit of the Sec protein translocation channel SecYEG. Clamps together the 2 halves of SecY. May contact the channel plug during translocation.</text>
</comment>
<dbReference type="Proteomes" id="UP000466586">
    <property type="component" value="Unassembled WGS sequence"/>
</dbReference>
<keyword evidence="3 8" id="KW-0812">Transmembrane</keyword>
<dbReference type="NCBIfam" id="TIGR00964">
    <property type="entry name" value="secE_bact"/>
    <property type="match status" value="1"/>
</dbReference>
<proteinExistence type="inferred from homology"/>